<feature type="domain" description="Glycosyltransferase 2-like" evidence="2">
    <location>
        <begin position="189"/>
        <end position="300"/>
    </location>
</feature>
<evidence type="ECO:0000259" key="2">
    <source>
        <dbReference type="Pfam" id="PF00535"/>
    </source>
</evidence>
<protein>
    <recommendedName>
        <fullName evidence="2">Glycosyltransferase 2-like domain-containing protein</fullName>
    </recommendedName>
</protein>
<dbReference type="CDD" id="cd00761">
    <property type="entry name" value="Glyco_tranf_GTA_type"/>
    <property type="match status" value="1"/>
</dbReference>
<dbReference type="Proteomes" id="UP000053681">
    <property type="component" value="Unassembled WGS sequence"/>
</dbReference>
<keyword evidence="4" id="KW-1185">Reference proteome</keyword>
<gene>
    <name evidence="3" type="ORF">AS180_02895</name>
</gene>
<dbReference type="InterPro" id="IPR050834">
    <property type="entry name" value="Glycosyltransf_2"/>
</dbReference>
<organism evidence="3 4">
    <name type="scientific">Priestia veravalensis</name>
    <dbReference type="NCBI Taxonomy" id="1414648"/>
    <lineage>
        <taxon>Bacteria</taxon>
        <taxon>Bacillati</taxon>
        <taxon>Bacillota</taxon>
        <taxon>Bacilli</taxon>
        <taxon>Bacillales</taxon>
        <taxon>Bacillaceae</taxon>
        <taxon>Priestia</taxon>
    </lineage>
</organism>
<name>A0A0V8JQB1_9BACI</name>
<dbReference type="Gene3D" id="3.90.550.10">
    <property type="entry name" value="Spore Coat Polysaccharide Biosynthesis Protein SpsA, Chain A"/>
    <property type="match status" value="1"/>
</dbReference>
<dbReference type="AlphaFoldDB" id="A0A0V8JQB1"/>
<dbReference type="PANTHER" id="PTHR43685:SF11">
    <property type="entry name" value="GLYCOSYLTRANSFERASE TAGX-RELATED"/>
    <property type="match status" value="1"/>
</dbReference>
<evidence type="ECO:0000313" key="3">
    <source>
        <dbReference type="EMBL" id="KSU89252.1"/>
    </source>
</evidence>
<evidence type="ECO:0000256" key="1">
    <source>
        <dbReference type="ARBA" id="ARBA00006739"/>
    </source>
</evidence>
<proteinExistence type="inferred from homology"/>
<comment type="caution">
    <text evidence="3">The sequence shown here is derived from an EMBL/GenBank/DDBJ whole genome shotgun (WGS) entry which is preliminary data.</text>
</comment>
<dbReference type="RefSeq" id="WP_062686346.1">
    <property type="nucleotide sequence ID" value="NZ_KQ758629.1"/>
</dbReference>
<dbReference type="InterPro" id="IPR029044">
    <property type="entry name" value="Nucleotide-diphossugar_trans"/>
</dbReference>
<dbReference type="PANTHER" id="PTHR43685">
    <property type="entry name" value="GLYCOSYLTRANSFERASE"/>
    <property type="match status" value="1"/>
</dbReference>
<reference evidence="3 4" key="1">
    <citation type="submission" date="2015-11" db="EMBL/GenBank/DDBJ databases">
        <title>Bacillus caseinolyticus sp nov.</title>
        <authorList>
            <person name="Dastager S.G."/>
            <person name="Mawlankar R."/>
        </authorList>
    </citation>
    <scope>NUCLEOTIDE SEQUENCE [LARGE SCALE GENOMIC DNA]</scope>
    <source>
        <strain evidence="3 4">SGD-V-76</strain>
    </source>
</reference>
<dbReference type="InterPro" id="IPR001173">
    <property type="entry name" value="Glyco_trans_2-like"/>
</dbReference>
<dbReference type="EMBL" id="LNQP01000007">
    <property type="protein sequence ID" value="KSU89252.1"/>
    <property type="molecule type" value="Genomic_DNA"/>
</dbReference>
<evidence type="ECO:0000313" key="4">
    <source>
        <dbReference type="Proteomes" id="UP000053681"/>
    </source>
</evidence>
<accession>A0A0V8JQB1</accession>
<dbReference type="SUPFAM" id="SSF53448">
    <property type="entry name" value="Nucleotide-diphospho-sugar transferases"/>
    <property type="match status" value="1"/>
</dbReference>
<comment type="similarity">
    <text evidence="1">Belongs to the glycosyltransferase 2 family.</text>
</comment>
<dbReference type="Pfam" id="PF00535">
    <property type="entry name" value="Glycos_transf_2"/>
    <property type="match status" value="1"/>
</dbReference>
<sequence length="415" mass="46922">MTNMHIFLFGHESPHVIQQLLAKLSDGASVTVIAKSEVLQLIPHHADTISLSSCIGSELNKRVQRLNEEHVLFLFKGDDVNLPLLKKQTLDKMKLYTYPLTDEELKLPLFFKSADLKLFPFPEIHAFPFVEAMFAYWVRTLPSDQCIPVDTKKAVKMGIQKETRLASAFLETSQLYQFTTEHKASSPLSIMLAAYNAKPFIHTAVSSCFIQSVSFQKKQLFVVDDGSTDGTAEDLAFLQSQLGFQLIQKENGGKARALNTLLPLVDTEFVLELDADDWLDPNALSVISNHLPSIPSDAAILYGNLRRWKETPHNGLKPMGVVHGRSIRSKNELLGYAFPMGPRIYRTSFLKAIGGFPVLSFLDGRMYEDVSVLNELMKRYSVCYRDFTVYNVRDHVKSITKKNHSNWSDFIKTLD</sequence>